<evidence type="ECO:0000313" key="2">
    <source>
        <dbReference type="EMBL" id="KKQ37247.1"/>
    </source>
</evidence>
<dbReference type="Pfam" id="PF09527">
    <property type="entry name" value="ATPase_gene1"/>
    <property type="match status" value="1"/>
</dbReference>
<evidence type="ECO:0000313" key="3">
    <source>
        <dbReference type="Proteomes" id="UP000034591"/>
    </source>
</evidence>
<comment type="caution">
    <text evidence="2">The sequence shown here is derived from an EMBL/GenBank/DDBJ whole genome shotgun (WGS) entry which is preliminary data.</text>
</comment>
<reference evidence="2 3" key="1">
    <citation type="journal article" date="2015" name="Nature">
        <title>rRNA introns, odd ribosomes, and small enigmatic genomes across a large radiation of phyla.</title>
        <authorList>
            <person name="Brown C.T."/>
            <person name="Hug L.A."/>
            <person name="Thomas B.C."/>
            <person name="Sharon I."/>
            <person name="Castelle C.J."/>
            <person name="Singh A."/>
            <person name="Wilkins M.J."/>
            <person name="Williams K.H."/>
            <person name="Banfield J.F."/>
        </authorList>
    </citation>
    <scope>NUCLEOTIDE SEQUENCE [LARGE SCALE GENOMIC DNA]</scope>
</reference>
<keyword evidence="1" id="KW-1133">Transmembrane helix</keyword>
<dbReference type="AlphaFoldDB" id="A0A0G0H531"/>
<feature type="transmembrane region" description="Helical" evidence="1">
    <location>
        <begin position="49"/>
        <end position="69"/>
    </location>
</feature>
<organism evidence="2 3">
    <name type="scientific">Candidatus Woesebacteria bacterium GW2011_GWA1_37_7</name>
    <dbReference type="NCBI Taxonomy" id="1618545"/>
    <lineage>
        <taxon>Bacteria</taxon>
        <taxon>Candidatus Woeseibacteriota</taxon>
    </lineage>
</organism>
<dbReference type="EMBL" id="LBTI01000023">
    <property type="protein sequence ID" value="KKQ37247.1"/>
    <property type="molecule type" value="Genomic_DNA"/>
</dbReference>
<gene>
    <name evidence="2" type="ORF">US53_C0023G0002</name>
</gene>
<accession>A0A0G0H531</accession>
<keyword evidence="1" id="KW-0812">Transmembrane</keyword>
<protein>
    <recommendedName>
        <fullName evidence="4">AtpZ/AtpI family protein</fullName>
    </recommendedName>
</protein>
<evidence type="ECO:0000256" key="1">
    <source>
        <dbReference type="SAM" id="Phobius"/>
    </source>
</evidence>
<dbReference type="Proteomes" id="UP000034591">
    <property type="component" value="Unassembled WGS sequence"/>
</dbReference>
<feature type="transmembrane region" description="Helical" evidence="1">
    <location>
        <begin position="25"/>
        <end position="43"/>
    </location>
</feature>
<evidence type="ECO:0008006" key="4">
    <source>
        <dbReference type="Google" id="ProtNLM"/>
    </source>
</evidence>
<proteinExistence type="predicted"/>
<dbReference type="STRING" id="1618545.US53_C0023G0002"/>
<keyword evidence="1" id="KW-0472">Membrane</keyword>
<name>A0A0G0H531_9BACT</name>
<dbReference type="InterPro" id="IPR032820">
    <property type="entry name" value="ATPase_put"/>
</dbReference>
<sequence length="78" mass="8970">MEQVKTNHNKSNINLAQAFAEASKLSISFVFYPVILLLIGLWLDKKYNTTPLFIILSIVIGMLIFIYQASKIVRKLRK</sequence>